<dbReference type="SUPFAM" id="SSF109854">
    <property type="entry name" value="DinB/YfiT-like putative metalloenzymes"/>
    <property type="match status" value="1"/>
</dbReference>
<name>A0ABZ1SDS6_9ACTN</name>
<evidence type="ECO:0000313" key="2">
    <source>
        <dbReference type="Proteomes" id="UP001432190"/>
    </source>
</evidence>
<gene>
    <name evidence="1" type="ORF">OG994_14760</name>
</gene>
<dbReference type="Pfam" id="PF04978">
    <property type="entry name" value="MST"/>
    <property type="match status" value="1"/>
</dbReference>
<reference evidence="1" key="1">
    <citation type="submission" date="2022-10" db="EMBL/GenBank/DDBJ databases">
        <title>The complete genomes of actinobacterial strains from the NBC collection.</title>
        <authorList>
            <person name="Joergensen T.S."/>
            <person name="Alvarez Arevalo M."/>
            <person name="Sterndorff E.B."/>
            <person name="Faurdal D."/>
            <person name="Vuksanovic O."/>
            <person name="Mourched A.-S."/>
            <person name="Charusanti P."/>
            <person name="Shaw S."/>
            <person name="Blin K."/>
            <person name="Weber T."/>
        </authorList>
    </citation>
    <scope>NUCLEOTIDE SEQUENCE</scope>
    <source>
        <strain evidence="1">NBC_00256</strain>
    </source>
</reference>
<organism evidence="1 2">
    <name type="scientific">Micromonospora globbae</name>
    <dbReference type="NCBI Taxonomy" id="1894969"/>
    <lineage>
        <taxon>Bacteria</taxon>
        <taxon>Bacillati</taxon>
        <taxon>Actinomycetota</taxon>
        <taxon>Actinomycetes</taxon>
        <taxon>Micromonosporales</taxon>
        <taxon>Micromonosporaceae</taxon>
        <taxon>Micromonospora</taxon>
    </lineage>
</organism>
<accession>A0ABZ1SDS6</accession>
<protein>
    <submittedName>
        <fullName evidence="1">DinB family protein</fullName>
    </submittedName>
</protein>
<dbReference type="InterPro" id="IPR034660">
    <property type="entry name" value="DinB/YfiT-like"/>
</dbReference>
<keyword evidence="2" id="KW-1185">Reference proteome</keyword>
<sequence length="168" mass="18109">MTSSEQVLTGERADLVQALRRHRGFLRQTVDGLTDAQAAARTTVSELCLGGLIKHVAVTEKHWMLFAVGGAEAMESEPVDWAGQFRMLEGETLGGLLDAYARVAAATDELVATLDLDTAHPLPVAPWFEPGVSWSVRRVLLHVIAETSQHAGHADILREAIDGAKTMG</sequence>
<dbReference type="Proteomes" id="UP001432190">
    <property type="component" value="Chromosome"/>
</dbReference>
<dbReference type="RefSeq" id="WP_328853582.1">
    <property type="nucleotide sequence ID" value="NZ_CP108084.1"/>
</dbReference>
<dbReference type="Gene3D" id="1.20.120.450">
    <property type="entry name" value="dinb family like domain"/>
    <property type="match status" value="1"/>
</dbReference>
<proteinExistence type="predicted"/>
<dbReference type="InterPro" id="IPR007061">
    <property type="entry name" value="MST-like"/>
</dbReference>
<dbReference type="EMBL" id="CP108084">
    <property type="protein sequence ID" value="WUP52691.1"/>
    <property type="molecule type" value="Genomic_DNA"/>
</dbReference>
<evidence type="ECO:0000313" key="1">
    <source>
        <dbReference type="EMBL" id="WUP52691.1"/>
    </source>
</evidence>